<evidence type="ECO:0000313" key="3">
    <source>
        <dbReference type="Proteomes" id="UP000519897"/>
    </source>
</evidence>
<accession>A0A7W6LF42</accession>
<proteinExistence type="predicted"/>
<dbReference type="Proteomes" id="UP000519897">
    <property type="component" value="Unassembled WGS sequence"/>
</dbReference>
<dbReference type="GO" id="GO:0006355">
    <property type="term" value="P:regulation of DNA-templated transcription"/>
    <property type="evidence" value="ECO:0007669"/>
    <property type="project" value="InterPro"/>
</dbReference>
<dbReference type="GO" id="GO:0003677">
    <property type="term" value="F:DNA binding"/>
    <property type="evidence" value="ECO:0007669"/>
    <property type="project" value="InterPro"/>
</dbReference>
<dbReference type="InterPro" id="IPR036388">
    <property type="entry name" value="WH-like_DNA-bd_sf"/>
</dbReference>
<dbReference type="SMART" id="SM00421">
    <property type="entry name" value="HTH_LUXR"/>
    <property type="match status" value="1"/>
</dbReference>
<evidence type="ECO:0000259" key="1">
    <source>
        <dbReference type="PROSITE" id="PS50043"/>
    </source>
</evidence>
<dbReference type="RefSeq" id="WP_165132909.1">
    <property type="nucleotide sequence ID" value="NZ_CP049250.1"/>
</dbReference>
<keyword evidence="3" id="KW-1185">Reference proteome</keyword>
<dbReference type="InterPro" id="IPR016032">
    <property type="entry name" value="Sig_transdc_resp-reg_C-effctor"/>
</dbReference>
<name>A0A7W6LF42_9HYPH</name>
<protein>
    <recommendedName>
        <fullName evidence="1">HTH luxR-type domain-containing protein</fullName>
    </recommendedName>
</protein>
<feature type="domain" description="HTH luxR-type" evidence="1">
    <location>
        <begin position="155"/>
        <end position="220"/>
    </location>
</feature>
<dbReference type="Gene3D" id="1.10.10.10">
    <property type="entry name" value="Winged helix-like DNA-binding domain superfamily/Winged helix DNA-binding domain"/>
    <property type="match status" value="1"/>
</dbReference>
<dbReference type="InterPro" id="IPR000792">
    <property type="entry name" value="Tscrpt_reg_LuxR_C"/>
</dbReference>
<dbReference type="PROSITE" id="PS50043">
    <property type="entry name" value="HTH_LUXR_2"/>
    <property type="match status" value="1"/>
</dbReference>
<dbReference type="Pfam" id="PF00196">
    <property type="entry name" value="GerE"/>
    <property type="match status" value="1"/>
</dbReference>
<sequence length="230" mass="26054">MLKDKPFAAVTQKMLDAWIETNPTDPVEPHRVYAGVIDLLSIKMRLTVFRIEGDDPLAWQMTPVRHSGFTSSLFNVNKIFEDQRIGDFKDQDYMASAVIPRLRQVIENQQPSMELVKTKLFGINLGYDRILIPQRTLGRPRWVISSSNARFLLDAPKTPGRFDIDDEAVVQLLLEGCTAKEIAAQLGLSHRTVEHRLDRLKVRFGARNLVHLVVMLLGGHVNRENGASIT</sequence>
<organism evidence="2 3">
    <name type="scientific">Rhizobium rhizoryzae</name>
    <dbReference type="NCBI Taxonomy" id="451876"/>
    <lineage>
        <taxon>Bacteria</taxon>
        <taxon>Pseudomonadati</taxon>
        <taxon>Pseudomonadota</taxon>
        <taxon>Alphaproteobacteria</taxon>
        <taxon>Hyphomicrobiales</taxon>
        <taxon>Rhizobiaceae</taxon>
        <taxon>Rhizobium/Agrobacterium group</taxon>
        <taxon>Rhizobium</taxon>
    </lineage>
</organism>
<dbReference type="AlphaFoldDB" id="A0A7W6LF42"/>
<dbReference type="CDD" id="cd06170">
    <property type="entry name" value="LuxR_C_like"/>
    <property type="match status" value="1"/>
</dbReference>
<dbReference type="PROSITE" id="PS00622">
    <property type="entry name" value="HTH_LUXR_1"/>
    <property type="match status" value="1"/>
</dbReference>
<gene>
    <name evidence="2" type="ORF">GGQ72_001728</name>
</gene>
<dbReference type="SUPFAM" id="SSF46894">
    <property type="entry name" value="C-terminal effector domain of the bipartite response regulators"/>
    <property type="match status" value="1"/>
</dbReference>
<comment type="caution">
    <text evidence="2">The sequence shown here is derived from an EMBL/GenBank/DDBJ whole genome shotgun (WGS) entry which is preliminary data.</text>
</comment>
<evidence type="ECO:0000313" key="2">
    <source>
        <dbReference type="EMBL" id="MBB4143229.1"/>
    </source>
</evidence>
<dbReference type="EMBL" id="JACIEC010000001">
    <property type="protein sequence ID" value="MBB4143229.1"/>
    <property type="molecule type" value="Genomic_DNA"/>
</dbReference>
<reference evidence="2 3" key="1">
    <citation type="submission" date="2020-08" db="EMBL/GenBank/DDBJ databases">
        <title>Genomic Encyclopedia of Type Strains, Phase IV (KMG-IV): sequencing the most valuable type-strain genomes for metagenomic binning, comparative biology and taxonomic classification.</title>
        <authorList>
            <person name="Goeker M."/>
        </authorList>
    </citation>
    <scope>NUCLEOTIDE SEQUENCE [LARGE SCALE GENOMIC DNA]</scope>
    <source>
        <strain evidence="2 3">DSM 29514</strain>
    </source>
</reference>